<dbReference type="GO" id="GO:0046872">
    <property type="term" value="F:metal ion binding"/>
    <property type="evidence" value="ECO:0007669"/>
    <property type="project" value="UniProtKB-KW"/>
</dbReference>
<organism evidence="3 4">
    <name type="scientific">Bradyrhizobium zhengyangense</name>
    <dbReference type="NCBI Taxonomy" id="2911009"/>
    <lineage>
        <taxon>Bacteria</taxon>
        <taxon>Pseudomonadati</taxon>
        <taxon>Pseudomonadota</taxon>
        <taxon>Alphaproteobacteria</taxon>
        <taxon>Hyphomicrobiales</taxon>
        <taxon>Nitrobacteraceae</taxon>
        <taxon>Bradyrhizobium</taxon>
    </lineage>
</organism>
<dbReference type="RefSeq" id="WP_237892040.1">
    <property type="nucleotide sequence ID" value="NZ_JAKLTY010000047.1"/>
</dbReference>
<evidence type="ECO:0000256" key="1">
    <source>
        <dbReference type="ARBA" id="ARBA00022723"/>
    </source>
</evidence>
<proteinExistence type="predicted"/>
<accession>A0A9X1RJV4</accession>
<dbReference type="SUPFAM" id="SSF54593">
    <property type="entry name" value="Glyoxalase/Bleomycin resistance protein/Dihydroxybiphenyl dioxygenase"/>
    <property type="match status" value="1"/>
</dbReference>
<evidence type="ECO:0000313" key="4">
    <source>
        <dbReference type="Proteomes" id="UP001139054"/>
    </source>
</evidence>
<dbReference type="InterPro" id="IPR051785">
    <property type="entry name" value="MMCE/EMCE_epimerase"/>
</dbReference>
<evidence type="ECO:0000313" key="3">
    <source>
        <dbReference type="EMBL" id="MCG2632718.1"/>
    </source>
</evidence>
<name>A0A9X1RJV4_9BRAD</name>
<dbReference type="Pfam" id="PF13669">
    <property type="entry name" value="Glyoxalase_4"/>
    <property type="match status" value="1"/>
</dbReference>
<comment type="caution">
    <text evidence="3">The sequence shown here is derived from an EMBL/GenBank/DDBJ whole genome shotgun (WGS) entry which is preliminary data.</text>
</comment>
<dbReference type="PROSITE" id="PS51819">
    <property type="entry name" value="VOC"/>
    <property type="match status" value="1"/>
</dbReference>
<dbReference type="PANTHER" id="PTHR43048">
    <property type="entry name" value="METHYLMALONYL-COA EPIMERASE"/>
    <property type="match status" value="1"/>
</dbReference>
<keyword evidence="1" id="KW-0479">Metal-binding</keyword>
<dbReference type="InterPro" id="IPR037523">
    <property type="entry name" value="VOC_core"/>
</dbReference>
<dbReference type="Gene3D" id="3.10.180.10">
    <property type="entry name" value="2,3-Dihydroxybiphenyl 1,2-Dioxygenase, domain 1"/>
    <property type="match status" value="1"/>
</dbReference>
<dbReference type="AlphaFoldDB" id="A0A9X1RJV4"/>
<dbReference type="GO" id="GO:0004493">
    <property type="term" value="F:methylmalonyl-CoA epimerase activity"/>
    <property type="evidence" value="ECO:0007669"/>
    <property type="project" value="TreeGrafter"/>
</dbReference>
<sequence length="133" mass="14949">MRLHHVAYVTRSIEERVDRLSSLLGCRPKGELVIDEGQGVRIQFVQLNDGSLIELLEPYGEKSPVERHLRKGGGIYHTCFEVSDLEGTLDRLRQSGDAIVVREPMPAPAISNRRVAFVVTADQDLFEFVECEA</sequence>
<evidence type="ECO:0000259" key="2">
    <source>
        <dbReference type="PROSITE" id="PS51819"/>
    </source>
</evidence>
<reference evidence="3" key="1">
    <citation type="submission" date="2022-01" db="EMBL/GenBank/DDBJ databases">
        <title>Genome sequnece data of strain Bradyrhizobium sp. nov.</title>
        <authorList>
            <person name="Zhang J."/>
        </authorList>
    </citation>
    <scope>NUCLEOTIDE SEQUENCE</scope>
    <source>
        <strain evidence="3">WYCCWR 13023</strain>
    </source>
</reference>
<dbReference type="Proteomes" id="UP001139054">
    <property type="component" value="Unassembled WGS sequence"/>
</dbReference>
<feature type="domain" description="VOC" evidence="2">
    <location>
        <begin position="2"/>
        <end position="131"/>
    </location>
</feature>
<gene>
    <name evidence="3" type="ORF">L6654_39645</name>
</gene>
<dbReference type="InterPro" id="IPR029068">
    <property type="entry name" value="Glyas_Bleomycin-R_OHBP_Dase"/>
</dbReference>
<dbReference type="PANTHER" id="PTHR43048:SF3">
    <property type="entry name" value="METHYLMALONYL-COA EPIMERASE, MITOCHONDRIAL"/>
    <property type="match status" value="1"/>
</dbReference>
<protein>
    <submittedName>
        <fullName evidence="3">VOC family protein</fullName>
    </submittedName>
</protein>
<dbReference type="GO" id="GO:0046491">
    <property type="term" value="P:L-methylmalonyl-CoA metabolic process"/>
    <property type="evidence" value="ECO:0007669"/>
    <property type="project" value="TreeGrafter"/>
</dbReference>
<dbReference type="EMBL" id="JAKLTY010000047">
    <property type="protein sequence ID" value="MCG2632718.1"/>
    <property type="molecule type" value="Genomic_DNA"/>
</dbReference>